<evidence type="ECO:0000313" key="4">
    <source>
        <dbReference type="Proteomes" id="UP000308768"/>
    </source>
</evidence>
<dbReference type="EMBL" id="NAJN01000059">
    <property type="protein sequence ID" value="TKA80411.1"/>
    <property type="molecule type" value="Genomic_DNA"/>
</dbReference>
<keyword evidence="4" id="KW-1185">Reference proteome</keyword>
<feature type="region of interest" description="Disordered" evidence="1">
    <location>
        <begin position="547"/>
        <end position="570"/>
    </location>
</feature>
<dbReference type="STRING" id="331657.A0A4U0XUV5"/>
<dbReference type="AlphaFoldDB" id="A0A4U0XUV5"/>
<evidence type="ECO:0000313" key="3">
    <source>
        <dbReference type="EMBL" id="TKA80411.1"/>
    </source>
</evidence>
<sequence length="728" mass="81551">MTRYHQRAASARVGTAANTGTQKRKNKQYKVVLESVTQEKRKLHSINVSDARVPPGYTYIPVGHPEFSECCKELSRVKGLPVYVVSATAKRPVPIDSSRVAHHILRVGHHFSNAVVEAASVRLGFGPGETTDRRNYGHSGSSHLAKSLANHSRRLGLNYDHVTTSERSQQIRDTLKELFPKIPEADMEKIIGRAFEEGTGRVGTAKELTLAHRVQAATAAHIRHQYTDYDYLLRIGSYHNARAAVSKACIDQVAKWRGEDEDDTATTEVEDIFREIIVIDDEDEGEHGSVTSDARSDSDSSIEIVSRRTAAQDLQQGDSEDAERWDRVLFGVMYVLKIIAPGGKMRSLGFVRIIRGNFRLLYMRPVVLPINPKCSRMLPYRPFNRASMSRTAAMAPQSFVADGIRYDRMYPTTRFDSASKGLVGSRPTRERPYLPTPVSRPVEVQMRPLASPAYGRPPGRPPMDRDRPLPSIESGLSRPTQMARSVLGQKAMFTHESQQTHEGLPPSPKSIKATEYLPHDSRRRYAGLEKRLYRDTERSLTNARTIDLTTSPRPPVGQVAGRPETVPFHDGLTSASKYGLEDDITARSNEVIQSRAPKDASFSYKTGARMKLCMILLPKGEPYLGHNQYMGDLRPFANDCQDLRERTTMSNLAILFSTHSGLKIKLKYHLSPANDGPDWGYRTHLLSYFLQAGPIEYPSNASKGLFLCATRTTLATRDDDIDRQLDHR</sequence>
<feature type="region of interest" description="Disordered" evidence="1">
    <location>
        <begin position="450"/>
        <end position="479"/>
    </location>
</feature>
<evidence type="ECO:0000259" key="2">
    <source>
        <dbReference type="Pfam" id="PF10056"/>
    </source>
</evidence>
<feature type="region of interest" description="Disordered" evidence="1">
    <location>
        <begin position="1"/>
        <end position="26"/>
    </location>
</feature>
<reference evidence="3 4" key="1">
    <citation type="submission" date="2017-03" db="EMBL/GenBank/DDBJ databases">
        <title>Genomes of endolithic fungi from Antarctica.</title>
        <authorList>
            <person name="Coleine C."/>
            <person name="Masonjones S."/>
            <person name="Stajich J.E."/>
        </authorList>
    </citation>
    <scope>NUCLEOTIDE SEQUENCE [LARGE SCALE GENOMIC DNA]</scope>
    <source>
        <strain evidence="3 4">CCFEE 5187</strain>
    </source>
</reference>
<accession>A0A4U0XUV5</accession>
<dbReference type="PANTHER" id="PTHR38113">
    <property type="match status" value="1"/>
</dbReference>
<dbReference type="OrthoDB" id="5288828at2759"/>
<proteinExistence type="predicted"/>
<dbReference type="InterPro" id="IPR018744">
    <property type="entry name" value="DUF2293"/>
</dbReference>
<dbReference type="Pfam" id="PF10056">
    <property type="entry name" value="DUF2293"/>
    <property type="match status" value="1"/>
</dbReference>
<name>A0A4U0XUV5_9PEZI</name>
<organism evidence="3 4">
    <name type="scientific">Cryomyces minteri</name>
    <dbReference type="NCBI Taxonomy" id="331657"/>
    <lineage>
        <taxon>Eukaryota</taxon>
        <taxon>Fungi</taxon>
        <taxon>Dikarya</taxon>
        <taxon>Ascomycota</taxon>
        <taxon>Pezizomycotina</taxon>
        <taxon>Dothideomycetes</taxon>
        <taxon>Dothideomycetes incertae sedis</taxon>
        <taxon>Cryomyces</taxon>
    </lineage>
</organism>
<dbReference type="Proteomes" id="UP000308768">
    <property type="component" value="Unassembled WGS sequence"/>
</dbReference>
<comment type="caution">
    <text evidence="3">The sequence shown here is derived from an EMBL/GenBank/DDBJ whole genome shotgun (WGS) entry which is preliminary data.</text>
</comment>
<gene>
    <name evidence="3" type="ORF">B0A49_01188</name>
</gene>
<evidence type="ECO:0000256" key="1">
    <source>
        <dbReference type="SAM" id="MobiDB-lite"/>
    </source>
</evidence>
<feature type="domain" description="DUF2293" evidence="2">
    <location>
        <begin position="175"/>
        <end position="257"/>
    </location>
</feature>
<protein>
    <recommendedName>
        <fullName evidence="2">DUF2293 domain-containing protein</fullName>
    </recommendedName>
</protein>
<dbReference type="PANTHER" id="PTHR38113:SF1">
    <property type="entry name" value="DUF2293 DOMAIN-CONTAINING PROTEIN"/>
    <property type="match status" value="1"/>
</dbReference>